<accession>A0ABX3EN32</accession>
<sequence length="191" mass="22300">MNWYALYVQAGQEDLVQKMIHKFFDKTVVHAFVPKRKLKQRKQGKTYEVCQTMFPGYVLVQTLMTVQTYYDLKRVPRFYRLLNQFDNCKAKATANRSINSLEDALEVYSFSKIDEEEIALILELAGTDDIIDYSTLYVENKKVIVCDGPLKGKEAIIRKIDKHKKRARISLEFMGSEKWLDVGIEMLDIVE</sequence>
<dbReference type="RefSeq" id="WP_074108124.1">
    <property type="nucleotide sequence ID" value="NZ_LVWI01000048.1"/>
</dbReference>
<dbReference type="Pfam" id="PF02357">
    <property type="entry name" value="NusG"/>
    <property type="match status" value="1"/>
</dbReference>
<organism evidence="5 6">
    <name type="scientific">Paenibacillus helianthi</name>
    <dbReference type="NCBI Taxonomy" id="1349432"/>
    <lineage>
        <taxon>Bacteria</taxon>
        <taxon>Bacillati</taxon>
        <taxon>Bacillota</taxon>
        <taxon>Bacilli</taxon>
        <taxon>Bacillales</taxon>
        <taxon>Paenibacillaceae</taxon>
        <taxon>Paenibacillus</taxon>
    </lineage>
</organism>
<feature type="domain" description="NusG-like N-terminal" evidence="4">
    <location>
        <begin position="1"/>
        <end position="125"/>
    </location>
</feature>
<protein>
    <submittedName>
        <fullName evidence="5">Transcription antiterminator</fullName>
    </submittedName>
</protein>
<dbReference type="EMBL" id="LVWI01000048">
    <property type="protein sequence ID" value="OKP85086.1"/>
    <property type="molecule type" value="Genomic_DNA"/>
</dbReference>
<dbReference type="NCBIfam" id="NF033641">
    <property type="entry name" value="antiterm_LoaP"/>
    <property type="match status" value="1"/>
</dbReference>
<dbReference type="InterPro" id="IPR043425">
    <property type="entry name" value="NusG-like"/>
</dbReference>
<dbReference type="InterPro" id="IPR005824">
    <property type="entry name" value="KOW"/>
</dbReference>
<dbReference type="SUPFAM" id="SSF82679">
    <property type="entry name" value="N-utilization substance G protein NusG, N-terminal domain"/>
    <property type="match status" value="1"/>
</dbReference>
<keyword evidence="2" id="KW-0805">Transcription regulation</keyword>
<evidence type="ECO:0000256" key="3">
    <source>
        <dbReference type="ARBA" id="ARBA00023163"/>
    </source>
</evidence>
<dbReference type="Gene3D" id="3.30.70.940">
    <property type="entry name" value="NusG, N-terminal domain"/>
    <property type="match status" value="1"/>
</dbReference>
<dbReference type="Proteomes" id="UP000186058">
    <property type="component" value="Unassembled WGS sequence"/>
</dbReference>
<evidence type="ECO:0000313" key="6">
    <source>
        <dbReference type="Proteomes" id="UP000186058"/>
    </source>
</evidence>
<dbReference type="SMART" id="SM00738">
    <property type="entry name" value="NGN"/>
    <property type="match status" value="1"/>
</dbReference>
<dbReference type="InterPro" id="IPR014722">
    <property type="entry name" value="Rib_uL2_dom2"/>
</dbReference>
<proteinExistence type="predicted"/>
<dbReference type="InterPro" id="IPR006645">
    <property type="entry name" value="NGN-like_dom"/>
</dbReference>
<dbReference type="PANTHER" id="PTHR30265">
    <property type="entry name" value="RHO-INTERACTING TRANSCRIPTION TERMINATION FACTOR NUSG"/>
    <property type="match status" value="1"/>
</dbReference>
<dbReference type="Gene3D" id="2.30.30.30">
    <property type="match status" value="1"/>
</dbReference>
<dbReference type="Pfam" id="PF00467">
    <property type="entry name" value="KOW"/>
    <property type="match status" value="1"/>
</dbReference>
<evidence type="ECO:0000256" key="2">
    <source>
        <dbReference type="ARBA" id="ARBA00023015"/>
    </source>
</evidence>
<evidence type="ECO:0000259" key="4">
    <source>
        <dbReference type="SMART" id="SM00738"/>
    </source>
</evidence>
<reference evidence="5 6" key="1">
    <citation type="submission" date="2016-03" db="EMBL/GenBank/DDBJ databases">
        <authorList>
            <person name="Sant'Anna F.H."/>
            <person name="Ambrosini A."/>
            <person name="Souza R."/>
            <person name="Bach E."/>
            <person name="Fernandes G."/>
            <person name="Balsanelli E."/>
            <person name="Baura V.A."/>
            <person name="Souza E.M."/>
            <person name="Passaglia L."/>
        </authorList>
    </citation>
    <scope>NUCLEOTIDE SEQUENCE [LARGE SCALE GENOMIC DNA]</scope>
    <source>
        <strain evidence="5 6">P26E</strain>
    </source>
</reference>
<keyword evidence="6" id="KW-1185">Reference proteome</keyword>
<dbReference type="PANTHER" id="PTHR30265:SF4">
    <property type="entry name" value="KOW MOTIF FAMILY PROTEIN, EXPRESSED"/>
    <property type="match status" value="1"/>
</dbReference>
<dbReference type="InterPro" id="IPR047663">
    <property type="entry name" value="Transcription_antiterm_LoaP"/>
</dbReference>
<evidence type="ECO:0000256" key="1">
    <source>
        <dbReference type="ARBA" id="ARBA00022814"/>
    </source>
</evidence>
<evidence type="ECO:0000313" key="5">
    <source>
        <dbReference type="EMBL" id="OKP85086.1"/>
    </source>
</evidence>
<name>A0ABX3EN32_9BACL</name>
<dbReference type="SUPFAM" id="SSF50104">
    <property type="entry name" value="Translation proteins SH3-like domain"/>
    <property type="match status" value="1"/>
</dbReference>
<dbReference type="InterPro" id="IPR036735">
    <property type="entry name" value="NGN_dom_sf"/>
</dbReference>
<dbReference type="InterPro" id="IPR008991">
    <property type="entry name" value="Translation_prot_SH3-like_sf"/>
</dbReference>
<comment type="caution">
    <text evidence="5">The sequence shown here is derived from an EMBL/GenBank/DDBJ whole genome shotgun (WGS) entry which is preliminary data.</text>
</comment>
<dbReference type="CDD" id="cd08000">
    <property type="entry name" value="NGN"/>
    <property type="match status" value="1"/>
</dbReference>
<dbReference type="CDD" id="cd00380">
    <property type="entry name" value="KOW"/>
    <property type="match status" value="1"/>
</dbReference>
<keyword evidence="3" id="KW-0804">Transcription</keyword>
<gene>
    <name evidence="5" type="ORF">A3844_17680</name>
</gene>
<keyword evidence="1" id="KW-0889">Transcription antitermination</keyword>